<keyword evidence="5" id="KW-0863">Zinc-finger</keyword>
<dbReference type="GO" id="GO:0005737">
    <property type="term" value="C:cytoplasm"/>
    <property type="evidence" value="ECO:0007669"/>
    <property type="project" value="UniProtKB-ARBA"/>
</dbReference>
<feature type="non-terminal residue" evidence="10">
    <location>
        <position position="941"/>
    </location>
</feature>
<dbReference type="Pfam" id="PF00098">
    <property type="entry name" value="zf-CCHC"/>
    <property type="match status" value="1"/>
</dbReference>
<evidence type="ECO:0000259" key="8">
    <source>
        <dbReference type="PROSITE" id="PS50158"/>
    </source>
</evidence>
<feature type="region of interest" description="Disordered" evidence="7">
    <location>
        <begin position="351"/>
        <end position="396"/>
    </location>
</feature>
<evidence type="ECO:0000256" key="2">
    <source>
        <dbReference type="ARBA" id="ARBA00022695"/>
    </source>
</evidence>
<proteinExistence type="predicted"/>
<dbReference type="GO" id="GO:0004519">
    <property type="term" value="F:endonuclease activity"/>
    <property type="evidence" value="ECO:0007669"/>
    <property type="project" value="UniProtKB-KW"/>
</dbReference>
<dbReference type="GO" id="GO:0016779">
    <property type="term" value="F:nucleotidyltransferase activity"/>
    <property type="evidence" value="ECO:0007669"/>
    <property type="project" value="UniProtKB-KW"/>
</dbReference>
<dbReference type="EMBL" id="JARK01000872">
    <property type="protein sequence ID" value="EYC34918.1"/>
    <property type="molecule type" value="Genomic_DNA"/>
</dbReference>
<dbReference type="GO" id="GO:0008270">
    <property type="term" value="F:zinc ion binding"/>
    <property type="evidence" value="ECO:0007669"/>
    <property type="project" value="UniProtKB-KW"/>
</dbReference>
<dbReference type="SUPFAM" id="SSF56672">
    <property type="entry name" value="DNA/RNA polymerases"/>
    <property type="match status" value="1"/>
</dbReference>
<dbReference type="InterPro" id="IPR043128">
    <property type="entry name" value="Rev_trsase/Diguanyl_cyclase"/>
</dbReference>
<evidence type="ECO:0000256" key="5">
    <source>
        <dbReference type="PROSITE-ProRule" id="PRU00047"/>
    </source>
</evidence>
<dbReference type="InterPro" id="IPR001969">
    <property type="entry name" value="Aspartic_peptidase_AS"/>
</dbReference>
<keyword evidence="4" id="KW-0378">Hydrolase</keyword>
<dbReference type="Gene3D" id="4.10.60.10">
    <property type="entry name" value="Zinc finger, CCHC-type"/>
    <property type="match status" value="1"/>
</dbReference>
<dbReference type="Gene3D" id="3.10.10.10">
    <property type="entry name" value="HIV Type 1 Reverse Transcriptase, subunit A, domain 1"/>
    <property type="match status" value="1"/>
</dbReference>
<dbReference type="InterPro" id="IPR001878">
    <property type="entry name" value="Znf_CCHC"/>
</dbReference>
<keyword evidence="2" id="KW-0548">Nucleotidyltransferase</keyword>
<keyword evidence="5" id="KW-0479">Metal-binding</keyword>
<dbReference type="SUPFAM" id="SSF57756">
    <property type="entry name" value="Retrovirus zinc finger-like domains"/>
    <property type="match status" value="1"/>
</dbReference>
<dbReference type="PANTHER" id="PTHR37984">
    <property type="entry name" value="PROTEIN CBG26694"/>
    <property type="match status" value="1"/>
</dbReference>
<evidence type="ECO:0000256" key="1">
    <source>
        <dbReference type="ARBA" id="ARBA00022679"/>
    </source>
</evidence>
<keyword evidence="4" id="KW-0255">Endonuclease</keyword>
<dbReference type="GO" id="GO:0004190">
    <property type="term" value="F:aspartic-type endopeptidase activity"/>
    <property type="evidence" value="ECO:0007669"/>
    <property type="project" value="InterPro"/>
</dbReference>
<comment type="caution">
    <text evidence="10">The sequence shown here is derived from an EMBL/GenBank/DDBJ whole genome shotgun (WGS) entry which is preliminary data.</text>
</comment>
<dbReference type="STRING" id="53326.A0A016W7D8"/>
<keyword evidence="11" id="KW-1185">Reference proteome</keyword>
<dbReference type="InterPro" id="IPR021109">
    <property type="entry name" value="Peptidase_aspartic_dom_sf"/>
</dbReference>
<dbReference type="AlphaFoldDB" id="A0A016W7D8"/>
<dbReference type="InterPro" id="IPR000477">
    <property type="entry name" value="RT_dom"/>
</dbReference>
<dbReference type="PANTHER" id="PTHR37984:SF5">
    <property type="entry name" value="PROTEIN NYNRIN-LIKE"/>
    <property type="match status" value="1"/>
</dbReference>
<feature type="compositionally biased region" description="Basic and acidic residues" evidence="7">
    <location>
        <begin position="359"/>
        <end position="377"/>
    </location>
</feature>
<dbReference type="GO" id="GO:0006508">
    <property type="term" value="P:proteolysis"/>
    <property type="evidence" value="ECO:0007669"/>
    <property type="project" value="InterPro"/>
</dbReference>
<feature type="domain" description="Reverse transcriptase" evidence="9">
    <location>
        <begin position="789"/>
        <end position="941"/>
    </location>
</feature>
<feature type="region of interest" description="Disordered" evidence="7">
    <location>
        <begin position="1"/>
        <end position="46"/>
    </location>
</feature>
<evidence type="ECO:0000256" key="3">
    <source>
        <dbReference type="ARBA" id="ARBA00022722"/>
    </source>
</evidence>
<sequence length="941" mass="106807">MSVMETGQERLEVAENMSVRSETQNVPEPVRSASPNMSTSKTSKEADLEAEFRRLCGDTEDTQHLKEQLERQAKELEELRALRERCARQDQELRELRERPEHSRVPHAAVMEVDTPERQMPDWLRNACHTAGVDAADAQKELAGPWSCDNENRLRISGRGLAGDENQMTPYLKYIALPEVQPYSGKDNAYSFKNFLDAFELKYPRESWADSELCALFRSKLVGKAKSQYESLPKHERKGGYQVLVEAMKRECKAEQRTNKVVALGELKRLRKMEGQSVSEFCVELERLTRQAYPELDERALQTERAQILYDQLVHWRDSYHLLEALESEQGAYDKLKETAKRIERRNMTLKRVTSGKPTPDRHPSERGGEYRPKREQIGSLAPIGETQKDRTVSGKGPTCYKCRGTGHFARNCPNAENKTKTGKNKGTTSLSTRLAEAGCRMIDAKRRREGKSATCPLFGDKMVTEVEILGIKVSALLDTGSEISIVPGNVLLRAKRNGCDIDTLVREHEIDRSKRVYDASGVLMKFITIIEASVKDRRGSPQITIPMYVSNSNDRMIILGTNALASLGYQLVCRGTPYKMRPQECPTRFWSQTEKMEEDKQRVALVSQRTYLPPSAVGWVKLTGCEQGRDWMLNSSADLIHAGVCRADGDGMVTVPVVNRSDEPIVFRPGDTVGHWEEEESEWVKATANDLPTDMLALGKKQLPKTERLSKLRKLLAENRSDGKLWPKLWKIIKENNTVFAVEDVELSQTSLVKHEIDTGDTAPIRQRTRPVPIGARAEFKEIIRSLLERGIIERSTSPWASPVVLVKKKDGSIRLCVDYRELNKVTRQDAYPLPAIDVMLQSLQGKRYFTTLDMCSGYWQIPLSNDAKEKSAFTTSEGLFQFTVLPFGLCTSPAEFQRLMDRVLGDLKDREVFVYIDDILIATESEERHYDVLLHVLRA</sequence>
<evidence type="ECO:0000256" key="6">
    <source>
        <dbReference type="SAM" id="Coils"/>
    </source>
</evidence>
<keyword evidence="5" id="KW-0862">Zinc</keyword>
<keyword evidence="6" id="KW-0175">Coiled coil</keyword>
<dbReference type="InterPro" id="IPR050951">
    <property type="entry name" value="Retrovirus_Pol_polyprotein"/>
</dbReference>
<evidence type="ECO:0000313" key="10">
    <source>
        <dbReference type="EMBL" id="EYC34918.1"/>
    </source>
</evidence>
<dbReference type="CDD" id="cd01647">
    <property type="entry name" value="RT_LTR"/>
    <property type="match status" value="1"/>
</dbReference>
<gene>
    <name evidence="10" type="primary">Acey_s1273.g3795</name>
    <name evidence="10" type="ORF">Y032_1273g3795</name>
</gene>
<reference evidence="11" key="1">
    <citation type="journal article" date="2015" name="Nat. Genet.">
        <title>The genome and transcriptome of the zoonotic hookworm Ancylostoma ceylanicum identify infection-specific gene families.</title>
        <authorList>
            <person name="Schwarz E.M."/>
            <person name="Hu Y."/>
            <person name="Antoshechkin I."/>
            <person name="Miller M.M."/>
            <person name="Sternberg P.W."/>
            <person name="Aroian R.V."/>
        </authorList>
    </citation>
    <scope>NUCLEOTIDE SEQUENCE</scope>
    <source>
        <strain evidence="11">HY135</strain>
    </source>
</reference>
<dbReference type="Gene3D" id="3.30.70.270">
    <property type="match status" value="1"/>
</dbReference>
<name>A0A016W7D8_9BILA</name>
<dbReference type="SMART" id="SM00343">
    <property type="entry name" value="ZnF_C2HC"/>
    <property type="match status" value="1"/>
</dbReference>
<keyword evidence="3" id="KW-0540">Nuclease</keyword>
<dbReference type="PROSITE" id="PS50158">
    <property type="entry name" value="ZF_CCHC"/>
    <property type="match status" value="1"/>
</dbReference>
<dbReference type="GO" id="GO:0019899">
    <property type="term" value="F:enzyme binding"/>
    <property type="evidence" value="ECO:0007669"/>
    <property type="project" value="UniProtKB-ARBA"/>
</dbReference>
<dbReference type="Gene3D" id="2.40.70.10">
    <property type="entry name" value="Acid Proteases"/>
    <property type="match status" value="1"/>
</dbReference>
<dbReference type="SUPFAM" id="SSF50630">
    <property type="entry name" value="Acid proteases"/>
    <property type="match status" value="1"/>
</dbReference>
<dbReference type="InterPro" id="IPR036875">
    <property type="entry name" value="Znf_CCHC_sf"/>
</dbReference>
<feature type="domain" description="CCHC-type" evidence="8">
    <location>
        <begin position="400"/>
        <end position="415"/>
    </location>
</feature>
<feature type="coiled-coil region" evidence="6">
    <location>
        <begin position="59"/>
        <end position="99"/>
    </location>
</feature>
<protein>
    <recommendedName>
        <fullName evidence="12">Reverse transcriptase</fullName>
    </recommendedName>
</protein>
<dbReference type="PROSITE" id="PS00141">
    <property type="entry name" value="ASP_PROTEASE"/>
    <property type="match status" value="1"/>
</dbReference>
<dbReference type="Proteomes" id="UP000024635">
    <property type="component" value="Unassembled WGS sequence"/>
</dbReference>
<accession>A0A016W7D8</accession>
<dbReference type="Pfam" id="PF00078">
    <property type="entry name" value="RVT_1"/>
    <property type="match status" value="1"/>
</dbReference>
<evidence type="ECO:0000313" key="11">
    <source>
        <dbReference type="Proteomes" id="UP000024635"/>
    </source>
</evidence>
<evidence type="ECO:0000256" key="7">
    <source>
        <dbReference type="SAM" id="MobiDB-lite"/>
    </source>
</evidence>
<dbReference type="InterPro" id="IPR043502">
    <property type="entry name" value="DNA/RNA_pol_sf"/>
</dbReference>
<evidence type="ECO:0008006" key="12">
    <source>
        <dbReference type="Google" id="ProtNLM"/>
    </source>
</evidence>
<dbReference type="GO" id="GO:0003676">
    <property type="term" value="F:nucleic acid binding"/>
    <property type="evidence" value="ECO:0007669"/>
    <property type="project" value="InterPro"/>
</dbReference>
<keyword evidence="1" id="KW-0808">Transferase</keyword>
<evidence type="ECO:0000256" key="4">
    <source>
        <dbReference type="ARBA" id="ARBA00022759"/>
    </source>
</evidence>
<dbReference type="PROSITE" id="PS50878">
    <property type="entry name" value="RT_POL"/>
    <property type="match status" value="1"/>
</dbReference>
<organism evidence="10 11">
    <name type="scientific">Ancylostoma ceylanicum</name>
    <dbReference type="NCBI Taxonomy" id="53326"/>
    <lineage>
        <taxon>Eukaryota</taxon>
        <taxon>Metazoa</taxon>
        <taxon>Ecdysozoa</taxon>
        <taxon>Nematoda</taxon>
        <taxon>Chromadorea</taxon>
        <taxon>Rhabditida</taxon>
        <taxon>Rhabditina</taxon>
        <taxon>Rhabditomorpha</taxon>
        <taxon>Strongyloidea</taxon>
        <taxon>Ancylostomatidae</taxon>
        <taxon>Ancylostomatinae</taxon>
        <taxon>Ancylostoma</taxon>
    </lineage>
</organism>
<dbReference type="OrthoDB" id="5866968at2759"/>
<evidence type="ECO:0000259" key="9">
    <source>
        <dbReference type="PROSITE" id="PS50878"/>
    </source>
</evidence>